<dbReference type="GO" id="GO:0006046">
    <property type="term" value="P:N-acetylglucosamine catabolic process"/>
    <property type="evidence" value="ECO:0007669"/>
    <property type="project" value="UniProtKB-UniRule"/>
</dbReference>
<evidence type="ECO:0000256" key="1">
    <source>
        <dbReference type="ARBA" id="ARBA00000644"/>
    </source>
</evidence>
<dbReference type="EC" id="3.5.99.6" evidence="4"/>
<evidence type="ECO:0000256" key="2">
    <source>
        <dbReference type="ARBA" id="ARBA00022801"/>
    </source>
</evidence>
<dbReference type="UniPathway" id="UPA00629">
    <property type="reaction ID" value="UER00684"/>
</dbReference>
<feature type="active site" description="Proton acceptor; for ring-opening step" evidence="4">
    <location>
        <position position="138"/>
    </location>
</feature>
<feature type="active site" description="For ring-opening step" evidence="4">
    <location>
        <position position="136"/>
    </location>
</feature>
<dbReference type="GO" id="GO:0006043">
    <property type="term" value="P:glucosamine catabolic process"/>
    <property type="evidence" value="ECO:0007669"/>
    <property type="project" value="TreeGrafter"/>
</dbReference>
<comment type="function">
    <text evidence="4">Catalyzes the reversible isomerization-deamination of glucosamine 6-phosphate (GlcN6P) to form fructose 6-phosphate (Fru6P) and ammonium ion.</text>
</comment>
<dbReference type="InterPro" id="IPR037171">
    <property type="entry name" value="NagB/RpiA_transferase-like"/>
</dbReference>
<dbReference type="HAMAP" id="MF_01241">
    <property type="entry name" value="GlcN6P_deamin"/>
    <property type="match status" value="1"/>
</dbReference>
<dbReference type="AlphaFoldDB" id="A0A523Y4M9"/>
<feature type="active site" description="For ring-opening step" evidence="4">
    <location>
        <position position="143"/>
    </location>
</feature>
<dbReference type="InterPro" id="IPR006148">
    <property type="entry name" value="Glc/Gal-6P_isomerase"/>
</dbReference>
<evidence type="ECO:0000256" key="4">
    <source>
        <dbReference type="HAMAP-Rule" id="MF_01241"/>
    </source>
</evidence>
<proteinExistence type="inferred from homology"/>
<dbReference type="GO" id="GO:0005737">
    <property type="term" value="C:cytoplasm"/>
    <property type="evidence" value="ECO:0007669"/>
    <property type="project" value="TreeGrafter"/>
</dbReference>
<dbReference type="PANTHER" id="PTHR11280">
    <property type="entry name" value="GLUCOSAMINE-6-PHOSPHATE ISOMERASE"/>
    <property type="match status" value="1"/>
</dbReference>
<dbReference type="EMBL" id="SOII01000069">
    <property type="protein sequence ID" value="TET86039.1"/>
    <property type="molecule type" value="Genomic_DNA"/>
</dbReference>
<organism evidence="6 7">
    <name type="scientific">Aerophobetes bacterium</name>
    <dbReference type="NCBI Taxonomy" id="2030807"/>
    <lineage>
        <taxon>Bacteria</taxon>
        <taxon>Candidatus Aerophobota</taxon>
    </lineage>
</organism>
<feature type="site" description="Part of the allosteric site" evidence="4">
    <location>
        <position position="156"/>
    </location>
</feature>
<dbReference type="FunFam" id="3.40.50.1360:FF:000003">
    <property type="entry name" value="Glucosamine-6-phosphate deaminase"/>
    <property type="match status" value="1"/>
</dbReference>
<feature type="site" description="Part of the allosteric site" evidence="4">
    <location>
        <position position="146"/>
    </location>
</feature>
<feature type="site" description="Part of the allosteric site" evidence="4">
    <location>
        <position position="155"/>
    </location>
</feature>
<sequence length="260" mass="29611">MRVIIVKDYKEMSRRAAKVVANRMERKPDLVLGLATGSTPVGMYSELIRMHKEEGLDFSKVRSFNLDEYCGLSSDHPQSYHYFMHDKLFNHINIRPENIYIPIGDVENANISCQWYEKKIKEEGGIDLQILGIGRDGHIGFNEPGSSLGSRTRIKTLTKETIEDNARFFKKREEVPLYAITMGLGTISEARECLLLASGTNKTEAIQKSIEGPVSADITASLLQLHPRAIIIIDEEAAQNLRQKDYYRYAEKMAEKLERK</sequence>
<dbReference type="SUPFAM" id="SSF100950">
    <property type="entry name" value="NagB/RpiA/CoA transferase-like"/>
    <property type="match status" value="1"/>
</dbReference>
<dbReference type="NCBIfam" id="NF001684">
    <property type="entry name" value="PRK00443.1-4"/>
    <property type="match status" value="1"/>
</dbReference>
<evidence type="ECO:0000313" key="6">
    <source>
        <dbReference type="EMBL" id="TET86039.1"/>
    </source>
</evidence>
<dbReference type="Gene3D" id="3.40.50.1360">
    <property type="match status" value="1"/>
</dbReference>
<evidence type="ECO:0000313" key="7">
    <source>
        <dbReference type="Proteomes" id="UP000315669"/>
    </source>
</evidence>
<comment type="similarity">
    <text evidence="4">Belongs to the glucosamine/galactosamine-6-phosphate isomerase family. NagB subfamily.</text>
</comment>
<keyword evidence="3 4" id="KW-0119">Carbohydrate metabolism</keyword>
<feature type="site" description="Part of the allosteric site" evidence="4">
    <location>
        <position position="153"/>
    </location>
</feature>
<keyword evidence="4" id="KW-0021">Allosteric enzyme</keyword>
<dbReference type="InterPro" id="IPR004547">
    <property type="entry name" value="Glucosamine6P_isomerase"/>
</dbReference>
<dbReference type="PANTHER" id="PTHR11280:SF5">
    <property type="entry name" value="GLUCOSAMINE-6-PHOSPHATE ISOMERASE"/>
    <property type="match status" value="1"/>
</dbReference>
<gene>
    <name evidence="4 6" type="primary">nagB</name>
    <name evidence="6" type="ORF">E3J32_01010</name>
</gene>
<dbReference type="PROSITE" id="PS01161">
    <property type="entry name" value="GLC_GALNAC_ISOMERASE"/>
    <property type="match status" value="1"/>
</dbReference>
<evidence type="ECO:0000256" key="3">
    <source>
        <dbReference type="ARBA" id="ARBA00023277"/>
    </source>
</evidence>
<dbReference type="NCBIfam" id="TIGR00502">
    <property type="entry name" value="nagB"/>
    <property type="match status" value="1"/>
</dbReference>
<dbReference type="GO" id="GO:0004342">
    <property type="term" value="F:glucosamine-6-phosphate deaminase activity"/>
    <property type="evidence" value="ECO:0007669"/>
    <property type="project" value="UniProtKB-UniRule"/>
</dbReference>
<dbReference type="GO" id="GO:0005975">
    <property type="term" value="P:carbohydrate metabolic process"/>
    <property type="evidence" value="ECO:0007669"/>
    <property type="project" value="InterPro"/>
</dbReference>
<dbReference type="CDD" id="cd01399">
    <property type="entry name" value="GlcN6P_deaminase"/>
    <property type="match status" value="1"/>
</dbReference>
<comment type="caution">
    <text evidence="4">Lacks conserved residue(s) required for the propagation of feature annotation.</text>
</comment>
<comment type="pathway">
    <text evidence="4">Amino-sugar metabolism; N-acetylneuraminate degradation; D-fructose 6-phosphate from N-acetylneuraminate: step 5/5.</text>
</comment>
<dbReference type="GO" id="GO:0042802">
    <property type="term" value="F:identical protein binding"/>
    <property type="evidence" value="ECO:0007669"/>
    <property type="project" value="TreeGrafter"/>
</dbReference>
<accession>A0A523Y4M9</accession>
<feature type="active site" description="Proton acceptor; for enolization step" evidence="4">
    <location>
        <position position="67"/>
    </location>
</feature>
<keyword evidence="2 4" id="KW-0378">Hydrolase</keyword>
<reference evidence="6 7" key="1">
    <citation type="submission" date="2019-03" db="EMBL/GenBank/DDBJ databases">
        <title>Metabolic potential of uncultured bacteria and archaea associated with petroleum seepage in deep-sea sediments.</title>
        <authorList>
            <person name="Dong X."/>
            <person name="Hubert C."/>
        </authorList>
    </citation>
    <scope>NUCLEOTIDE SEQUENCE [LARGE SCALE GENOMIC DNA]</scope>
    <source>
        <strain evidence="6">E29_bin25</strain>
    </source>
</reference>
<evidence type="ECO:0000259" key="5">
    <source>
        <dbReference type="Pfam" id="PF01182"/>
    </source>
</evidence>
<comment type="caution">
    <text evidence="6">The sequence shown here is derived from an EMBL/GenBank/DDBJ whole genome shotgun (WGS) entry which is preliminary data.</text>
</comment>
<dbReference type="InterPro" id="IPR018321">
    <property type="entry name" value="Glucosamine6P_isomerase_CS"/>
</dbReference>
<name>A0A523Y4M9_UNCAE</name>
<dbReference type="Pfam" id="PF01182">
    <property type="entry name" value="Glucosamine_iso"/>
    <property type="match status" value="1"/>
</dbReference>
<comment type="catalytic activity">
    <reaction evidence="1 4">
        <text>alpha-D-glucosamine 6-phosphate + H2O = beta-D-fructose 6-phosphate + NH4(+)</text>
        <dbReference type="Rhea" id="RHEA:12172"/>
        <dbReference type="ChEBI" id="CHEBI:15377"/>
        <dbReference type="ChEBI" id="CHEBI:28938"/>
        <dbReference type="ChEBI" id="CHEBI:57634"/>
        <dbReference type="ChEBI" id="CHEBI:75989"/>
        <dbReference type="EC" id="3.5.99.6"/>
    </reaction>
</comment>
<protein>
    <recommendedName>
        <fullName evidence="4">Glucosamine-6-phosphate deaminase</fullName>
        <ecNumber evidence="4">3.5.99.6</ecNumber>
    </recommendedName>
    <alternativeName>
        <fullName evidence="4">GlcN6P deaminase</fullName>
        <shortName evidence="4">GNPDA</shortName>
    </alternativeName>
    <alternativeName>
        <fullName evidence="4">Glucosamine-6-phosphate isomerase</fullName>
    </alternativeName>
</protein>
<comment type="activity regulation">
    <text evidence="4">Allosterically activated by N-acetylglucosamine 6-phosphate (GlcNAc6P).</text>
</comment>
<dbReference type="Proteomes" id="UP000315669">
    <property type="component" value="Unassembled WGS sequence"/>
</dbReference>
<dbReference type="GO" id="GO:0019262">
    <property type="term" value="P:N-acetylneuraminate catabolic process"/>
    <property type="evidence" value="ECO:0007669"/>
    <property type="project" value="UniProtKB-UniRule"/>
</dbReference>
<feature type="domain" description="Glucosamine/galactosamine-6-phosphate isomerase" evidence="5">
    <location>
        <begin position="11"/>
        <end position="223"/>
    </location>
</feature>